<evidence type="ECO:0000313" key="5">
    <source>
        <dbReference type="EMBL" id="KKU03789.1"/>
    </source>
</evidence>
<dbReference type="GO" id="GO:0016757">
    <property type="term" value="F:glycosyltransferase activity"/>
    <property type="evidence" value="ECO:0007669"/>
    <property type="project" value="UniProtKB-KW"/>
</dbReference>
<evidence type="ECO:0000313" key="6">
    <source>
        <dbReference type="Proteomes" id="UP000034086"/>
    </source>
</evidence>
<dbReference type="InterPro" id="IPR029044">
    <property type="entry name" value="Nucleotide-diphossugar_trans"/>
</dbReference>
<dbReference type="Gene3D" id="3.90.550.10">
    <property type="entry name" value="Spore Coat Polysaccharide Biosynthesis Protein SpsA, Chain A"/>
    <property type="match status" value="1"/>
</dbReference>
<proteinExistence type="inferred from homology"/>
<dbReference type="SUPFAM" id="SSF53448">
    <property type="entry name" value="Nucleotide-diphospho-sugar transferases"/>
    <property type="match status" value="1"/>
</dbReference>
<comment type="similarity">
    <text evidence="1">Belongs to the glycosyltransferase 2 family.</text>
</comment>
<keyword evidence="2" id="KW-0328">Glycosyltransferase</keyword>
<gene>
    <name evidence="5" type="ORF">UX03_C0010G0005</name>
</gene>
<evidence type="ECO:0000259" key="4">
    <source>
        <dbReference type="Pfam" id="PF00535"/>
    </source>
</evidence>
<dbReference type="AlphaFoldDB" id="A0A0G1M677"/>
<dbReference type="Pfam" id="PF00535">
    <property type="entry name" value="Glycos_transf_2"/>
    <property type="match status" value="1"/>
</dbReference>
<protein>
    <submittedName>
        <fullName evidence="5">Glycosyl transferase, family 2</fullName>
    </submittedName>
</protein>
<comment type="caution">
    <text evidence="5">The sequence shown here is derived from an EMBL/GenBank/DDBJ whole genome shotgun (WGS) entry which is preliminary data.</text>
</comment>
<keyword evidence="3 5" id="KW-0808">Transferase</keyword>
<dbReference type="Proteomes" id="UP000034086">
    <property type="component" value="Unassembled WGS sequence"/>
</dbReference>
<dbReference type="InterPro" id="IPR001173">
    <property type="entry name" value="Glyco_trans_2-like"/>
</dbReference>
<dbReference type="PANTHER" id="PTHR43179:SF12">
    <property type="entry name" value="GALACTOFURANOSYLTRANSFERASE GLFT2"/>
    <property type="match status" value="1"/>
</dbReference>
<reference evidence="5 6" key="1">
    <citation type="journal article" date="2015" name="Nature">
        <title>rRNA introns, odd ribosomes, and small enigmatic genomes across a large radiation of phyla.</title>
        <authorList>
            <person name="Brown C.T."/>
            <person name="Hug L.A."/>
            <person name="Thomas B.C."/>
            <person name="Sharon I."/>
            <person name="Castelle C.J."/>
            <person name="Singh A."/>
            <person name="Wilkins M.J."/>
            <person name="Williams K.H."/>
            <person name="Banfield J.F."/>
        </authorList>
    </citation>
    <scope>NUCLEOTIDE SEQUENCE [LARGE SCALE GENOMIC DNA]</scope>
</reference>
<evidence type="ECO:0000256" key="3">
    <source>
        <dbReference type="ARBA" id="ARBA00022679"/>
    </source>
</evidence>
<feature type="domain" description="Glycosyltransferase 2-like" evidence="4">
    <location>
        <begin position="4"/>
        <end position="167"/>
    </location>
</feature>
<organism evidence="5 6">
    <name type="scientific">Candidatus Woesebacteria bacterium GW2011_GWE1_45_18</name>
    <dbReference type="NCBI Taxonomy" id="1618598"/>
    <lineage>
        <taxon>Bacteria</taxon>
        <taxon>Candidatus Woeseibacteriota</taxon>
    </lineage>
</organism>
<accession>A0A0G1M677</accession>
<name>A0A0G1M677_9BACT</name>
<dbReference type="EMBL" id="LCKQ01000010">
    <property type="protein sequence ID" value="KKU03789.1"/>
    <property type="molecule type" value="Genomic_DNA"/>
</dbReference>
<evidence type="ECO:0000256" key="1">
    <source>
        <dbReference type="ARBA" id="ARBA00006739"/>
    </source>
</evidence>
<sequence>MQISIVIPTYNRPGLAMNLAKEIRRYEPKAEIIVVDQSTVKEDPKKIETLFVKYIDDNKVNTSTAKNVGLAKATGDIVFFFDDDIEITPQTINAHLNEYEDPEVMGIAGRVINDGEEVPRTTDVETGKTNRFLTAFISNFWGTKRQLVQFPYGCNMSFRRSILKKLGGFDEKITPPGFEEYDLGLSVTMKGKMIFSPEALVYHHRATTGGNRLKKTDWFKKYYWNYGRMIAKHVSLPGSIYSLVRIAGRILKEYPPAIGSFFTGYFQSISA</sequence>
<dbReference type="PANTHER" id="PTHR43179">
    <property type="entry name" value="RHAMNOSYLTRANSFERASE WBBL"/>
    <property type="match status" value="1"/>
</dbReference>
<evidence type="ECO:0000256" key="2">
    <source>
        <dbReference type="ARBA" id="ARBA00022676"/>
    </source>
</evidence>